<dbReference type="SUPFAM" id="SSF55464">
    <property type="entry name" value="Origin of replication-binding domain, RBD-like"/>
    <property type="match status" value="1"/>
</dbReference>
<keyword evidence="3" id="KW-0808">Transferase</keyword>
<dbReference type="Pfam" id="PF00799">
    <property type="entry name" value="Gemini_AL1"/>
    <property type="match status" value="1"/>
</dbReference>
<evidence type="ECO:0000256" key="10">
    <source>
        <dbReference type="ARBA" id="ARBA00022801"/>
    </source>
</evidence>
<dbReference type="GO" id="GO:0000166">
    <property type="term" value="F:nucleotide binding"/>
    <property type="evidence" value="ECO:0007669"/>
    <property type="project" value="UniProtKB-KW"/>
</dbReference>
<dbReference type="GO" id="GO:0042025">
    <property type="term" value="C:host cell nucleus"/>
    <property type="evidence" value="ECO:0007669"/>
    <property type="project" value="UniProtKB-SubCell"/>
</dbReference>
<keyword evidence="10" id="KW-0378">Hydrolase</keyword>
<dbReference type="GO" id="GO:0046872">
    <property type="term" value="F:metal ion binding"/>
    <property type="evidence" value="ECO:0007669"/>
    <property type="project" value="UniProtKB-KW"/>
</dbReference>
<keyword evidence="7" id="KW-0479">Metal-binding</keyword>
<evidence type="ECO:0000259" key="13">
    <source>
        <dbReference type="Pfam" id="PF00799"/>
    </source>
</evidence>
<keyword evidence="6" id="KW-0540">Nuclease</keyword>
<reference evidence="14" key="1">
    <citation type="submission" date="2021-07" db="EMBL/GenBank/DDBJ databases">
        <title>Communication and adaptive evolution of viruses within giant pandas and their associated organisms in a local ecological environment.</title>
        <authorList>
            <person name="Zhao M."/>
            <person name="Liu S."/>
            <person name="Zhang W."/>
        </authorList>
    </citation>
    <scope>NUCLEOTIDE SEQUENCE</scope>
    <source>
        <strain evidence="14">AliP02cress04-2015</strain>
    </source>
</reference>
<dbReference type="EMBL" id="MZ556147">
    <property type="protein sequence ID" value="UBJ26227.1"/>
    <property type="molecule type" value="Genomic_DNA"/>
</dbReference>
<evidence type="ECO:0000256" key="9">
    <source>
        <dbReference type="ARBA" id="ARBA00022759"/>
    </source>
</evidence>
<feature type="domain" description="CRESS-DNA virus Rep endonuclease" evidence="13">
    <location>
        <begin position="3"/>
        <end position="96"/>
    </location>
</feature>
<evidence type="ECO:0000256" key="2">
    <source>
        <dbReference type="ARBA" id="ARBA00022562"/>
    </source>
</evidence>
<keyword evidence="5" id="KW-0235">DNA replication</keyword>
<protein>
    <submittedName>
        <fullName evidence="14">Replication-associated protein</fullName>
    </submittedName>
</protein>
<evidence type="ECO:0000256" key="4">
    <source>
        <dbReference type="ARBA" id="ARBA00022695"/>
    </source>
</evidence>
<keyword evidence="11" id="KW-0190">Covalent protein-DNA linkage</keyword>
<dbReference type="Gene3D" id="3.40.1310.20">
    <property type="match status" value="1"/>
</dbReference>
<keyword evidence="4" id="KW-0548">Nucleotidyltransferase</keyword>
<evidence type="ECO:0000256" key="5">
    <source>
        <dbReference type="ARBA" id="ARBA00022705"/>
    </source>
</evidence>
<evidence type="ECO:0000313" key="14">
    <source>
        <dbReference type="EMBL" id="UBJ26227.1"/>
    </source>
</evidence>
<dbReference type="GO" id="GO:0016787">
    <property type="term" value="F:hydrolase activity"/>
    <property type="evidence" value="ECO:0007669"/>
    <property type="project" value="UniProtKB-KW"/>
</dbReference>
<evidence type="ECO:0000256" key="1">
    <source>
        <dbReference type="ARBA" id="ARBA00004147"/>
    </source>
</evidence>
<evidence type="ECO:0000256" key="6">
    <source>
        <dbReference type="ARBA" id="ARBA00022722"/>
    </source>
</evidence>
<keyword evidence="9" id="KW-0255">Endonuclease</keyword>
<evidence type="ECO:0000256" key="3">
    <source>
        <dbReference type="ARBA" id="ARBA00022679"/>
    </source>
</evidence>
<sequence>MVFTFQGRFAFLTYAQTDVANDDLYGHLSGLKPIKRCVIVRERHSDGNWHTHTAIEFEQRFQTARTDFFDWDGHHPNIQRVRSWGACVNYCRKDQDNEISYYGCTAEDATERSREEAGGEQAYSYAIAAQSRQQWNIYCIDHSIAYAWAEAIWKETHGARAPTYHERPTGGVIGGILHQMRAHERVTVVLGPSGIGKTTWAKREATLPFLFVTDIDDLAFYDPEVHKSIVFDEVRFNGDPEPGARRKGKWPLTAQIKLVTWDDPVSIRIRYKIAHIPAHVQKIFTCTDTWSFTEDTQIKRRIHCIDLYTDLTVNRWD</sequence>
<dbReference type="GO" id="GO:0006260">
    <property type="term" value="P:DNA replication"/>
    <property type="evidence" value="ECO:0007669"/>
    <property type="project" value="UniProtKB-KW"/>
</dbReference>
<comment type="subcellular location">
    <subcellularLocation>
        <location evidence="1">Host nucleus</location>
    </subcellularLocation>
</comment>
<dbReference type="GO" id="GO:0003677">
    <property type="term" value="F:DNA binding"/>
    <property type="evidence" value="ECO:0007669"/>
    <property type="project" value="UniProtKB-KW"/>
</dbReference>
<name>A0A8K1HHW3_9VIRU</name>
<organism evidence="14">
    <name type="scientific">Red panda feces-associated circular DNA virus 11</name>
    <dbReference type="NCBI Taxonomy" id="2863964"/>
    <lineage>
        <taxon>Viruses</taxon>
        <taxon>Monodnaviria</taxon>
        <taxon>Shotokuvirae</taxon>
        <taxon>Cressdnaviricota</taxon>
        <taxon>Repensiviricetes</taxon>
        <taxon>Geplafuvirales</taxon>
        <taxon>Geplanaviridae</taxon>
        <taxon>Protegovirus</taxon>
        <taxon>Protegovirus ailuris</taxon>
    </lineage>
</organism>
<keyword evidence="8" id="KW-0547">Nucleotide-binding</keyword>
<accession>A0A8K1HHW3</accession>
<keyword evidence="2" id="KW-1048">Host nucleus</keyword>
<evidence type="ECO:0000256" key="11">
    <source>
        <dbReference type="ARBA" id="ARBA00023124"/>
    </source>
</evidence>
<evidence type="ECO:0000256" key="12">
    <source>
        <dbReference type="ARBA" id="ARBA00023125"/>
    </source>
</evidence>
<proteinExistence type="predicted"/>
<dbReference type="InterPro" id="IPR049912">
    <property type="entry name" value="CRESS_DNA_REP"/>
</dbReference>
<keyword evidence="12" id="KW-0238">DNA-binding</keyword>
<dbReference type="GO" id="GO:0016779">
    <property type="term" value="F:nucleotidyltransferase activity"/>
    <property type="evidence" value="ECO:0007669"/>
    <property type="project" value="UniProtKB-KW"/>
</dbReference>
<evidence type="ECO:0000256" key="8">
    <source>
        <dbReference type="ARBA" id="ARBA00022741"/>
    </source>
</evidence>
<evidence type="ECO:0000256" key="7">
    <source>
        <dbReference type="ARBA" id="ARBA00022723"/>
    </source>
</evidence>
<dbReference type="GO" id="GO:0004519">
    <property type="term" value="F:endonuclease activity"/>
    <property type="evidence" value="ECO:0007669"/>
    <property type="project" value="UniProtKB-KW"/>
</dbReference>